<reference evidence="4" key="1">
    <citation type="submission" date="2021-01" db="EMBL/GenBank/DDBJ databases">
        <title>Adiantum capillus-veneris genome.</title>
        <authorList>
            <person name="Fang Y."/>
            <person name="Liao Q."/>
        </authorList>
    </citation>
    <scope>NUCLEOTIDE SEQUENCE</scope>
    <source>
        <strain evidence="4">H3</strain>
        <tissue evidence="4">Leaf</tissue>
    </source>
</reference>
<protein>
    <recommendedName>
        <fullName evidence="3">DUF1648 domain-containing protein</fullName>
    </recommendedName>
</protein>
<keyword evidence="1" id="KW-0472">Membrane</keyword>
<dbReference type="GO" id="GO:0009636">
    <property type="term" value="P:response to toxic substance"/>
    <property type="evidence" value="ECO:0007669"/>
    <property type="project" value="TreeGrafter"/>
</dbReference>
<keyword evidence="5" id="KW-1185">Reference proteome</keyword>
<feature type="transmembrane region" description="Helical" evidence="1">
    <location>
        <begin position="87"/>
        <end position="107"/>
    </location>
</feature>
<dbReference type="PANTHER" id="PTHR37810">
    <property type="entry name" value="IMMUNITY PROTEIN SDPI"/>
    <property type="match status" value="1"/>
</dbReference>
<keyword evidence="2" id="KW-0732">Signal</keyword>
<proteinExistence type="predicted"/>
<feature type="domain" description="DUF1648" evidence="3">
    <location>
        <begin position="12"/>
        <end position="59"/>
    </location>
</feature>
<feature type="chain" id="PRO_5038736957" description="DUF1648 domain-containing protein" evidence="2">
    <location>
        <begin position="22"/>
        <end position="241"/>
    </location>
</feature>
<dbReference type="AlphaFoldDB" id="A0A9D4UAX5"/>
<dbReference type="OrthoDB" id="1910516at2759"/>
<name>A0A9D4UAX5_ADICA</name>
<gene>
    <name evidence="4" type="ORF">GOP47_0020942</name>
</gene>
<feature type="transmembrane region" description="Helical" evidence="1">
    <location>
        <begin position="165"/>
        <end position="183"/>
    </location>
</feature>
<dbReference type="Pfam" id="PF07853">
    <property type="entry name" value="DUF1648"/>
    <property type="match status" value="1"/>
</dbReference>
<evidence type="ECO:0000256" key="2">
    <source>
        <dbReference type="SAM" id="SignalP"/>
    </source>
</evidence>
<sequence length="241" mass="26368">MAGNNPVALPLLLTAASLVAGGYSWANTPHKLPLWWSVHGHPVLWAPKWVGLLLFPILGLLIPYIMYQVASRDDMLNGQSGESAYAIANIIGLPSVLLFVEYVLVYLKAAQSSSHNFPSAIFTSNLALWPLFWLGYNLQFVAPNTSIGVPVFTKDADLWTTIHQRSGWGLMAAGVVLFVFALACPAGLAFFVLSLVIWLGAYVVVVLYSYYLSQRPPHAIAADQGERELDQTLREPLVSEA</sequence>
<evidence type="ECO:0000313" key="5">
    <source>
        <dbReference type="Proteomes" id="UP000886520"/>
    </source>
</evidence>
<dbReference type="PANTHER" id="PTHR37810:SF5">
    <property type="entry name" value="IMMUNITY PROTEIN SDPI"/>
    <property type="match status" value="1"/>
</dbReference>
<keyword evidence="1" id="KW-1133">Transmembrane helix</keyword>
<feature type="transmembrane region" description="Helical" evidence="1">
    <location>
        <begin position="127"/>
        <end position="153"/>
    </location>
</feature>
<keyword evidence="1" id="KW-0812">Transmembrane</keyword>
<evidence type="ECO:0000259" key="3">
    <source>
        <dbReference type="Pfam" id="PF07853"/>
    </source>
</evidence>
<dbReference type="InterPro" id="IPR012867">
    <property type="entry name" value="DUF1648"/>
</dbReference>
<organism evidence="4 5">
    <name type="scientific">Adiantum capillus-veneris</name>
    <name type="common">Maidenhair fern</name>
    <dbReference type="NCBI Taxonomy" id="13818"/>
    <lineage>
        <taxon>Eukaryota</taxon>
        <taxon>Viridiplantae</taxon>
        <taxon>Streptophyta</taxon>
        <taxon>Embryophyta</taxon>
        <taxon>Tracheophyta</taxon>
        <taxon>Polypodiopsida</taxon>
        <taxon>Polypodiidae</taxon>
        <taxon>Polypodiales</taxon>
        <taxon>Pteridineae</taxon>
        <taxon>Pteridaceae</taxon>
        <taxon>Vittarioideae</taxon>
        <taxon>Adiantum</taxon>
    </lineage>
</organism>
<feature type="transmembrane region" description="Helical" evidence="1">
    <location>
        <begin position="50"/>
        <end position="67"/>
    </location>
</feature>
<feature type="signal peptide" evidence="2">
    <location>
        <begin position="1"/>
        <end position="21"/>
    </location>
</feature>
<dbReference type="Proteomes" id="UP000886520">
    <property type="component" value="Chromosome 20"/>
</dbReference>
<accession>A0A9D4UAX5</accession>
<evidence type="ECO:0000256" key="1">
    <source>
        <dbReference type="SAM" id="Phobius"/>
    </source>
</evidence>
<dbReference type="EMBL" id="JABFUD020000020">
    <property type="protein sequence ID" value="KAI5064272.1"/>
    <property type="molecule type" value="Genomic_DNA"/>
</dbReference>
<feature type="transmembrane region" description="Helical" evidence="1">
    <location>
        <begin position="189"/>
        <end position="211"/>
    </location>
</feature>
<evidence type="ECO:0000313" key="4">
    <source>
        <dbReference type="EMBL" id="KAI5064272.1"/>
    </source>
</evidence>
<comment type="caution">
    <text evidence="4">The sequence shown here is derived from an EMBL/GenBank/DDBJ whole genome shotgun (WGS) entry which is preliminary data.</text>
</comment>